<protein>
    <submittedName>
        <fullName evidence="4">Diguanylate cyclase</fullName>
        <ecNumber evidence="4">2.7.7.65</ecNumber>
    </submittedName>
</protein>
<accession>A0ABX8WCY2</accession>
<evidence type="ECO:0000256" key="1">
    <source>
        <dbReference type="SAM" id="Coils"/>
    </source>
</evidence>
<feature type="coiled-coil region" evidence="1">
    <location>
        <begin position="41"/>
        <end position="75"/>
    </location>
</feature>
<feature type="transmembrane region" description="Helical" evidence="2">
    <location>
        <begin position="12"/>
        <end position="34"/>
    </location>
</feature>
<dbReference type="NCBIfam" id="TIGR00254">
    <property type="entry name" value="GGDEF"/>
    <property type="match status" value="1"/>
</dbReference>
<dbReference type="SUPFAM" id="SSF55073">
    <property type="entry name" value="Nucleotide cyclase"/>
    <property type="match status" value="1"/>
</dbReference>
<evidence type="ECO:0000259" key="3">
    <source>
        <dbReference type="PROSITE" id="PS50887"/>
    </source>
</evidence>
<keyword evidence="2" id="KW-0812">Transmembrane</keyword>
<dbReference type="Gene3D" id="3.30.70.270">
    <property type="match status" value="1"/>
</dbReference>
<reference evidence="4 5" key="1">
    <citation type="submission" date="2021-08" db="EMBL/GenBank/DDBJ databases">
        <title>Devosia salina sp. nov., isolated from the South China Sea sediment.</title>
        <authorList>
            <person name="Zhou Z."/>
        </authorList>
    </citation>
    <scope>NUCLEOTIDE SEQUENCE [LARGE SCALE GENOMIC DNA]</scope>
    <source>
        <strain evidence="4 5">SCS-3</strain>
    </source>
</reference>
<keyword evidence="4" id="KW-0808">Transferase</keyword>
<gene>
    <name evidence="4" type="ORF">K1X15_14545</name>
</gene>
<sequence length="493" mass="52769">MQVSGSTHFTARFLLPIAAAAGITMLALAGFLVWSARSIDADAMSRDRLLLERALEELQEKLLLAQEELATWDEAVTAFHERDADWLVENMGVAAFDTFGHSRTLILDRDRNVVIAMRDGGRVRAKAAGGAEPDLAPFLDRIDSLEAEAQISAYNAGVADTPPQAMDFAHFEGQPALIGAMPILSYSGENAPDVGTEAIYVSVILLDAALAAELGDQYRIGVPAFLTAAPDSSADAALSITDAAGTPIAWLTWQADLPGTRLLQAASPALVSAMVIGLLIVGLLLRSLHRALFALQAEREEASHRAQHDPLTGLGNRTLFRQRLGESFRAMPAGEPRLAVLALDLDRFKQVNDTMGHQAGDELLTAVAGRLNALVRPQDTLIRFGGDEFAIIQPGITSHEQPQALAQSIIEALSRPVALAAGLAHIGVSIGIATAPDLAHGETELLRFADDALYRAKHGGRNRYCLYSPSLPPEPARRQAQLREALSAQRSSA</sequence>
<evidence type="ECO:0000313" key="4">
    <source>
        <dbReference type="EMBL" id="QYO75841.1"/>
    </source>
</evidence>
<dbReference type="InterPro" id="IPR052163">
    <property type="entry name" value="DGC-Regulatory_Protein"/>
</dbReference>
<keyword evidence="1" id="KW-0175">Coiled coil</keyword>
<proteinExistence type="predicted"/>
<dbReference type="RefSeq" id="WP_220304336.1">
    <property type="nucleotide sequence ID" value="NZ_CP080590.1"/>
</dbReference>
<keyword evidence="5" id="KW-1185">Reference proteome</keyword>
<dbReference type="PANTHER" id="PTHR46663">
    <property type="entry name" value="DIGUANYLATE CYCLASE DGCT-RELATED"/>
    <property type="match status" value="1"/>
</dbReference>
<dbReference type="GO" id="GO:0052621">
    <property type="term" value="F:diguanylate cyclase activity"/>
    <property type="evidence" value="ECO:0007669"/>
    <property type="project" value="UniProtKB-EC"/>
</dbReference>
<dbReference type="PANTHER" id="PTHR46663:SF2">
    <property type="entry name" value="GGDEF DOMAIN-CONTAINING PROTEIN"/>
    <property type="match status" value="1"/>
</dbReference>
<dbReference type="InterPro" id="IPR007892">
    <property type="entry name" value="CHASE4"/>
</dbReference>
<dbReference type="Pfam" id="PF00990">
    <property type="entry name" value="GGDEF"/>
    <property type="match status" value="1"/>
</dbReference>
<keyword evidence="4" id="KW-0548">Nucleotidyltransferase</keyword>
<keyword evidence="2" id="KW-0472">Membrane</keyword>
<dbReference type="InterPro" id="IPR043128">
    <property type="entry name" value="Rev_trsase/Diguanyl_cyclase"/>
</dbReference>
<dbReference type="PROSITE" id="PS50887">
    <property type="entry name" value="GGDEF"/>
    <property type="match status" value="1"/>
</dbReference>
<keyword evidence="2" id="KW-1133">Transmembrane helix</keyword>
<dbReference type="EC" id="2.7.7.65" evidence="4"/>
<evidence type="ECO:0000256" key="2">
    <source>
        <dbReference type="SAM" id="Phobius"/>
    </source>
</evidence>
<name>A0ABX8WCY2_9HYPH</name>
<organism evidence="4 5">
    <name type="scientific">Devosia salina</name>
    <dbReference type="NCBI Taxonomy" id="2860336"/>
    <lineage>
        <taxon>Bacteria</taxon>
        <taxon>Pseudomonadati</taxon>
        <taxon>Pseudomonadota</taxon>
        <taxon>Alphaproteobacteria</taxon>
        <taxon>Hyphomicrobiales</taxon>
        <taxon>Devosiaceae</taxon>
        <taxon>Devosia</taxon>
    </lineage>
</organism>
<dbReference type="Proteomes" id="UP000825799">
    <property type="component" value="Chromosome"/>
</dbReference>
<dbReference type="SMART" id="SM00267">
    <property type="entry name" value="GGDEF"/>
    <property type="match status" value="1"/>
</dbReference>
<dbReference type="EMBL" id="CP080590">
    <property type="protein sequence ID" value="QYO75841.1"/>
    <property type="molecule type" value="Genomic_DNA"/>
</dbReference>
<feature type="domain" description="GGDEF" evidence="3">
    <location>
        <begin position="336"/>
        <end position="469"/>
    </location>
</feature>
<dbReference type="InterPro" id="IPR029787">
    <property type="entry name" value="Nucleotide_cyclase"/>
</dbReference>
<dbReference type="Pfam" id="PF05228">
    <property type="entry name" value="CHASE4"/>
    <property type="match status" value="1"/>
</dbReference>
<evidence type="ECO:0000313" key="5">
    <source>
        <dbReference type="Proteomes" id="UP000825799"/>
    </source>
</evidence>
<dbReference type="InterPro" id="IPR000160">
    <property type="entry name" value="GGDEF_dom"/>
</dbReference>
<dbReference type="CDD" id="cd01949">
    <property type="entry name" value="GGDEF"/>
    <property type="match status" value="1"/>
</dbReference>